<name>A0A6V7NIF3_ANACO</name>
<dbReference type="PANTHER" id="PTHR48049:SF132">
    <property type="entry name" value="GLYCOSYLTRANSFERASE"/>
    <property type="match status" value="1"/>
</dbReference>
<gene>
    <name evidence="2" type="ORF">CB5_LOCUS1593</name>
</gene>
<accession>A0A6V7NIF3</accession>
<proteinExistence type="predicted"/>
<evidence type="ECO:0000256" key="1">
    <source>
        <dbReference type="SAM" id="MobiDB-lite"/>
    </source>
</evidence>
<sequence>MEKCKVGMMVIYECNHGRRPLHVVAFPWPAFATCCPSSSSPNPWPRGATASPSSPPRATSGGSPKSPRLIPSRRLHLLPPPPRRRLAPRRRVDQRHLAGSDTVPQEGPRRPQNPFADFLKDFSKKPDWIIVDYAQYWLPPVAAEFGIPCAHFSILPASSLAFFGPPSVLLDGGPRRSIEEYTRPPEWIPSSSIAYRLHEARWVVKAHCKNASGVSTAHRLGAVVGGCRFVAVRTVNELECDSLQLLAESIYKKPVIPVGLLAQAPQPVGDARAVIEWLDAQSPRTVVYVAFGSEATVASELVEELACGLELSNVPFLWAYRQPGDLTRGFRGPSEGQRSGRGRLGASAQCVGTSIADQGLIARVMAGKKVGVEVPRDEQDGSFTRAGVAEAVRMVMLGEEGKAFGARAKEMMEIFADDGSSSRHMDEFVGCLRNCAKD</sequence>
<dbReference type="AlphaFoldDB" id="A0A6V7NIF3"/>
<dbReference type="GO" id="GO:0035251">
    <property type="term" value="F:UDP-glucosyltransferase activity"/>
    <property type="evidence" value="ECO:0007669"/>
    <property type="project" value="InterPro"/>
</dbReference>
<feature type="compositionally biased region" description="Basic residues" evidence="1">
    <location>
        <begin position="71"/>
        <end position="89"/>
    </location>
</feature>
<feature type="region of interest" description="Disordered" evidence="1">
    <location>
        <begin position="39"/>
        <end position="115"/>
    </location>
</feature>
<evidence type="ECO:0008006" key="3">
    <source>
        <dbReference type="Google" id="ProtNLM"/>
    </source>
</evidence>
<protein>
    <recommendedName>
        <fullName evidence="3">UDP-glycosyltransferase 91C1</fullName>
    </recommendedName>
</protein>
<dbReference type="SUPFAM" id="SSF53756">
    <property type="entry name" value="UDP-Glycosyltransferase/glycogen phosphorylase"/>
    <property type="match status" value="1"/>
</dbReference>
<evidence type="ECO:0000313" key="2">
    <source>
        <dbReference type="EMBL" id="CAD1818382.1"/>
    </source>
</evidence>
<feature type="compositionally biased region" description="Low complexity" evidence="1">
    <location>
        <begin position="39"/>
        <end position="70"/>
    </location>
</feature>
<dbReference type="PANTHER" id="PTHR48049">
    <property type="entry name" value="GLYCOSYLTRANSFERASE"/>
    <property type="match status" value="1"/>
</dbReference>
<dbReference type="InterPro" id="IPR050481">
    <property type="entry name" value="UDP-glycosyltransf_plant"/>
</dbReference>
<organism evidence="2">
    <name type="scientific">Ananas comosus var. bracteatus</name>
    <name type="common">red pineapple</name>
    <dbReference type="NCBI Taxonomy" id="296719"/>
    <lineage>
        <taxon>Eukaryota</taxon>
        <taxon>Viridiplantae</taxon>
        <taxon>Streptophyta</taxon>
        <taxon>Embryophyta</taxon>
        <taxon>Tracheophyta</taxon>
        <taxon>Spermatophyta</taxon>
        <taxon>Magnoliopsida</taxon>
        <taxon>Liliopsida</taxon>
        <taxon>Poales</taxon>
        <taxon>Bromeliaceae</taxon>
        <taxon>Bromelioideae</taxon>
        <taxon>Ananas</taxon>
    </lineage>
</organism>
<reference evidence="2" key="1">
    <citation type="submission" date="2020-07" db="EMBL/GenBank/DDBJ databases">
        <authorList>
            <person name="Lin J."/>
        </authorList>
    </citation>
    <scope>NUCLEOTIDE SEQUENCE</scope>
</reference>
<dbReference type="Gene3D" id="3.40.50.2000">
    <property type="entry name" value="Glycogen Phosphorylase B"/>
    <property type="match status" value="3"/>
</dbReference>
<dbReference type="EMBL" id="LR862139">
    <property type="protein sequence ID" value="CAD1818382.1"/>
    <property type="molecule type" value="Genomic_DNA"/>
</dbReference>